<dbReference type="PANTHER" id="PTHR33154:SF28">
    <property type="entry name" value="HTH-TYPE TRANSCRIPTIONAL REGULATOR YGAV-RELATED"/>
    <property type="match status" value="1"/>
</dbReference>
<keyword evidence="3" id="KW-0804">Transcription</keyword>
<dbReference type="InterPro" id="IPR011991">
    <property type="entry name" value="ArsR-like_HTH"/>
</dbReference>
<keyword evidence="2" id="KW-0238">DNA-binding</keyword>
<evidence type="ECO:0000313" key="5">
    <source>
        <dbReference type="EMBL" id="SIT07284.1"/>
    </source>
</evidence>
<dbReference type="Gene3D" id="1.10.10.10">
    <property type="entry name" value="Winged helix-like DNA-binding domain superfamily/Winged helix DNA-binding domain"/>
    <property type="match status" value="1"/>
</dbReference>
<dbReference type="PRINTS" id="PR00778">
    <property type="entry name" value="HTHARSR"/>
</dbReference>
<evidence type="ECO:0000256" key="1">
    <source>
        <dbReference type="ARBA" id="ARBA00023015"/>
    </source>
</evidence>
<dbReference type="RefSeq" id="WP_076517049.1">
    <property type="nucleotide sequence ID" value="NZ_FTOH01000009.1"/>
</dbReference>
<evidence type="ECO:0000259" key="4">
    <source>
        <dbReference type="PROSITE" id="PS50987"/>
    </source>
</evidence>
<dbReference type="AlphaFoldDB" id="A0A1N7P9M3"/>
<dbReference type="EMBL" id="FTOH01000009">
    <property type="protein sequence ID" value="SIT07284.1"/>
    <property type="molecule type" value="Genomic_DNA"/>
</dbReference>
<dbReference type="OrthoDB" id="9796124at2"/>
<dbReference type="InterPro" id="IPR051081">
    <property type="entry name" value="HTH_MetalResp_TranReg"/>
</dbReference>
<dbReference type="GO" id="GO:0003700">
    <property type="term" value="F:DNA-binding transcription factor activity"/>
    <property type="evidence" value="ECO:0007669"/>
    <property type="project" value="InterPro"/>
</dbReference>
<name>A0A1N7P9M3_9GAMM</name>
<evidence type="ECO:0000256" key="2">
    <source>
        <dbReference type="ARBA" id="ARBA00023125"/>
    </source>
</evidence>
<accession>A0A1N7P9M3</accession>
<dbReference type="STRING" id="484498.SAMN05421686_10937"/>
<reference evidence="6" key="1">
    <citation type="submission" date="2017-01" db="EMBL/GenBank/DDBJ databases">
        <authorList>
            <person name="Varghese N."/>
            <person name="Submissions S."/>
        </authorList>
    </citation>
    <scope>NUCLEOTIDE SEQUENCE [LARGE SCALE GENOMIC DNA]</scope>
    <source>
        <strain evidence="6">DSM 24913</strain>
    </source>
</reference>
<keyword evidence="1" id="KW-0805">Transcription regulation</keyword>
<feature type="domain" description="HTH arsR-type" evidence="4">
    <location>
        <begin position="14"/>
        <end position="108"/>
    </location>
</feature>
<organism evidence="5 6">
    <name type="scientific">Thalassolituus maritimus</name>
    <dbReference type="NCBI Taxonomy" id="484498"/>
    <lineage>
        <taxon>Bacteria</taxon>
        <taxon>Pseudomonadati</taxon>
        <taxon>Pseudomonadota</taxon>
        <taxon>Gammaproteobacteria</taxon>
        <taxon>Oceanospirillales</taxon>
        <taxon>Oceanospirillaceae</taxon>
        <taxon>Thalassolituus</taxon>
    </lineage>
</organism>
<dbReference type="Pfam" id="PF01022">
    <property type="entry name" value="HTH_5"/>
    <property type="match status" value="1"/>
</dbReference>
<dbReference type="CDD" id="cd00090">
    <property type="entry name" value="HTH_ARSR"/>
    <property type="match status" value="1"/>
</dbReference>
<gene>
    <name evidence="5" type="ORF">SAMN05421686_10937</name>
</gene>
<dbReference type="InterPro" id="IPR036388">
    <property type="entry name" value="WH-like_DNA-bd_sf"/>
</dbReference>
<sequence>MQPANRFSSGNSTRHGDNRAAAVRLLKAMANEHRLSILCALRNGEVSVSALCSMLPLSQSAISQHLAWLRNEQLVTCRREAQSMFYRLGDQRAADVIALLNQLYGPVSSEDP</sequence>
<protein>
    <submittedName>
        <fullName evidence="5">Transcriptional regulator, ArsR family</fullName>
    </submittedName>
</protein>
<evidence type="ECO:0000313" key="6">
    <source>
        <dbReference type="Proteomes" id="UP000185639"/>
    </source>
</evidence>
<dbReference type="PANTHER" id="PTHR33154">
    <property type="entry name" value="TRANSCRIPTIONAL REGULATOR, ARSR FAMILY"/>
    <property type="match status" value="1"/>
</dbReference>
<proteinExistence type="predicted"/>
<dbReference type="NCBIfam" id="NF033788">
    <property type="entry name" value="HTH_metalloreg"/>
    <property type="match status" value="1"/>
</dbReference>
<keyword evidence="6" id="KW-1185">Reference proteome</keyword>
<dbReference type="GO" id="GO:0003677">
    <property type="term" value="F:DNA binding"/>
    <property type="evidence" value="ECO:0007669"/>
    <property type="project" value="UniProtKB-KW"/>
</dbReference>
<dbReference type="PROSITE" id="PS50987">
    <property type="entry name" value="HTH_ARSR_2"/>
    <property type="match status" value="1"/>
</dbReference>
<dbReference type="InterPro" id="IPR036390">
    <property type="entry name" value="WH_DNA-bd_sf"/>
</dbReference>
<dbReference type="InterPro" id="IPR001845">
    <property type="entry name" value="HTH_ArsR_DNA-bd_dom"/>
</dbReference>
<dbReference type="Proteomes" id="UP000185639">
    <property type="component" value="Unassembled WGS sequence"/>
</dbReference>
<dbReference type="SMART" id="SM00418">
    <property type="entry name" value="HTH_ARSR"/>
    <property type="match status" value="1"/>
</dbReference>
<evidence type="ECO:0000256" key="3">
    <source>
        <dbReference type="ARBA" id="ARBA00023163"/>
    </source>
</evidence>
<dbReference type="SUPFAM" id="SSF46785">
    <property type="entry name" value="Winged helix' DNA-binding domain"/>
    <property type="match status" value="1"/>
</dbReference>